<keyword evidence="4" id="KW-1185">Reference proteome</keyword>
<dbReference type="GO" id="GO:0016020">
    <property type="term" value="C:membrane"/>
    <property type="evidence" value="ECO:0007669"/>
    <property type="project" value="UniProtKB-ARBA"/>
</dbReference>
<dbReference type="InterPro" id="IPR015404">
    <property type="entry name" value="Vps5_C"/>
</dbReference>
<protein>
    <recommendedName>
        <fullName evidence="2">PX domain-containing protein</fullName>
    </recommendedName>
</protein>
<evidence type="ECO:0000259" key="2">
    <source>
        <dbReference type="PROSITE" id="PS50195"/>
    </source>
</evidence>
<dbReference type="AlphaFoldDB" id="A0A484L3V6"/>
<dbReference type="GO" id="GO:0035091">
    <property type="term" value="F:phosphatidylinositol binding"/>
    <property type="evidence" value="ECO:0007669"/>
    <property type="project" value="InterPro"/>
</dbReference>
<dbReference type="CDD" id="cd07596">
    <property type="entry name" value="BAR_SNX"/>
    <property type="match status" value="1"/>
</dbReference>
<dbReference type="OrthoDB" id="271164at2759"/>
<dbReference type="InterPro" id="IPR027267">
    <property type="entry name" value="AH/BAR_dom_sf"/>
</dbReference>
<dbReference type="PANTHER" id="PTHR46757:SF7">
    <property type="entry name" value="AH_BAR DOMAIN SUPERFAMILY, PX DOMAIN SUPERFAMILY, SORTING NEXIN"/>
    <property type="match status" value="1"/>
</dbReference>
<dbReference type="Pfam" id="PF00787">
    <property type="entry name" value="PX"/>
    <property type="match status" value="1"/>
</dbReference>
<dbReference type="Gene3D" id="3.30.1520.10">
    <property type="entry name" value="Phox-like domain"/>
    <property type="match status" value="1"/>
</dbReference>
<feature type="domain" description="PX" evidence="2">
    <location>
        <begin position="132"/>
        <end position="252"/>
    </location>
</feature>
<evidence type="ECO:0000313" key="3">
    <source>
        <dbReference type="EMBL" id="VFQ70992.1"/>
    </source>
</evidence>
<organism evidence="3 4">
    <name type="scientific">Cuscuta campestris</name>
    <dbReference type="NCBI Taxonomy" id="132261"/>
    <lineage>
        <taxon>Eukaryota</taxon>
        <taxon>Viridiplantae</taxon>
        <taxon>Streptophyta</taxon>
        <taxon>Embryophyta</taxon>
        <taxon>Tracheophyta</taxon>
        <taxon>Spermatophyta</taxon>
        <taxon>Magnoliopsida</taxon>
        <taxon>eudicotyledons</taxon>
        <taxon>Gunneridae</taxon>
        <taxon>Pentapetalae</taxon>
        <taxon>asterids</taxon>
        <taxon>lamiids</taxon>
        <taxon>Solanales</taxon>
        <taxon>Convolvulaceae</taxon>
        <taxon>Cuscuteae</taxon>
        <taxon>Cuscuta</taxon>
        <taxon>Cuscuta subgen. Grammica</taxon>
        <taxon>Cuscuta sect. Cleistogrammica</taxon>
    </lineage>
</organism>
<accession>A0A484L3V6</accession>
<dbReference type="Pfam" id="PF09325">
    <property type="entry name" value="Vps5"/>
    <property type="match status" value="1"/>
</dbReference>
<dbReference type="InterPro" id="IPR001683">
    <property type="entry name" value="PX_dom"/>
</dbReference>
<sequence>MMGSENPGEAQLQAQRVAPMESLTLEDAEDFISKSYASYRSALSTLSCSHHPLSPSIVSGGADPILSPLGASTSPRKSYAESLSYADVHFNPLDQRGEAVNGRRSHVRDDGESAVATRSPSSSSEYLKILVSNPQKEVETSNSIVPGGNTFVTYSITTKTNMPEYGGSEFSVRRRFRDVVALADELSKAYRGFFVPPRPEKSVVESQVMQKHEFVELRRVALEKYLTRLAAHPVIRKSNELRAFLQVQGKLLFPMQLLNDSMNAAVQTQDTSQPARGGRDLLKLFKELKQSVVNDWGGGSRPLVVGDDKEFLEKKERLNELEQHLTFASKQAELFVKQQQDMSETTGQLGLAFLKLMKFENERAMLNTQKQRAADLKNVTTAAVKVSRLYRELNAQSVKHLDVLHEHLGLMLAVHDAFSDRSSALLTVQNLLSDLSSLNSKAEKLETTSPKKIGGERSKIQKMDELKDAITATEDAKSCAIREYERIKENNRSEIERLDRERRKDFTSMLKGFVISQVACFEKIGTEWAKVAEETSGYAKASS</sequence>
<dbReference type="GO" id="GO:0005768">
    <property type="term" value="C:endosome"/>
    <property type="evidence" value="ECO:0007669"/>
    <property type="project" value="UniProtKB-ARBA"/>
</dbReference>
<proteinExistence type="predicted"/>
<dbReference type="PROSITE" id="PS50195">
    <property type="entry name" value="PX"/>
    <property type="match status" value="1"/>
</dbReference>
<gene>
    <name evidence="3" type="ORF">CCAM_LOCUS12768</name>
</gene>
<feature type="region of interest" description="Disordered" evidence="1">
    <location>
        <begin position="96"/>
        <end position="120"/>
    </location>
</feature>
<dbReference type="Proteomes" id="UP000595140">
    <property type="component" value="Unassembled WGS sequence"/>
</dbReference>
<dbReference type="SMART" id="SM00312">
    <property type="entry name" value="PX"/>
    <property type="match status" value="1"/>
</dbReference>
<dbReference type="CDD" id="cd06865">
    <property type="entry name" value="PX_SNX_like"/>
    <property type="match status" value="1"/>
</dbReference>
<dbReference type="PANTHER" id="PTHR46757">
    <property type="entry name" value="SORTING NEXIN-RELATED"/>
    <property type="match status" value="1"/>
</dbReference>
<dbReference type="EMBL" id="OOIL02000988">
    <property type="protein sequence ID" value="VFQ70992.1"/>
    <property type="molecule type" value="Genomic_DNA"/>
</dbReference>
<evidence type="ECO:0000256" key="1">
    <source>
        <dbReference type="SAM" id="MobiDB-lite"/>
    </source>
</evidence>
<dbReference type="SUPFAM" id="SSF64268">
    <property type="entry name" value="PX domain"/>
    <property type="match status" value="1"/>
</dbReference>
<name>A0A484L3V6_9ASTE</name>
<dbReference type="Gene3D" id="1.20.1270.60">
    <property type="entry name" value="Arfaptin homology (AH) domain/BAR domain"/>
    <property type="match status" value="1"/>
</dbReference>
<dbReference type="InterPro" id="IPR044279">
    <property type="entry name" value="SNX2A/B"/>
</dbReference>
<dbReference type="InterPro" id="IPR036871">
    <property type="entry name" value="PX_dom_sf"/>
</dbReference>
<reference evidence="3 4" key="1">
    <citation type="submission" date="2018-04" db="EMBL/GenBank/DDBJ databases">
        <authorList>
            <person name="Vogel A."/>
        </authorList>
    </citation>
    <scope>NUCLEOTIDE SEQUENCE [LARGE SCALE GENOMIC DNA]</scope>
</reference>
<dbReference type="FunFam" id="3.30.1520.10:FF:000059">
    <property type="entry name" value="Sorting nexin 2B"/>
    <property type="match status" value="1"/>
</dbReference>
<evidence type="ECO:0000313" key="4">
    <source>
        <dbReference type="Proteomes" id="UP000595140"/>
    </source>
</evidence>